<sequence>MSLPTAAESERPRYCTRILKGHRDNVWALAYTPDGRYIVSGSFGAAILILDVRTGETVGSPLTGHSDVIDSLVVTPGGKKLISGSRDGTVRVWDLQSRRVTHTLEALAPVPDSEPPPSEQSFVPPSISPDGRRVITISNNIISMREVETDKSVMEPIEFRTDSHVTTLVWSPDGKKFVVSGGGALRIWDSITGRLIAGPFKFEARFSPIVFSHDGHRVIWGGADGKIWIRDTREENRVLPPLVGHEDRVITLGLSPDGERIVSCSDDFTMYIWDATTGTRISDPLQCCTPNNFAFHHLAFSPDGKFVASSSDNHVKIWDMEAALAGYRASNQPKAGIGAPEARVPRLPARVVNRPSTSRRWPSELDYSPTERTGVSQQVLQSST</sequence>
<protein>
    <submittedName>
        <fullName evidence="1">WD40 repeat-like protein</fullName>
    </submittedName>
</protein>
<keyword evidence="2" id="KW-1185">Reference proteome</keyword>
<comment type="caution">
    <text evidence="1">The sequence shown here is derived from an EMBL/GenBank/DDBJ whole genome shotgun (WGS) entry which is preliminary data.</text>
</comment>
<accession>A0ACB8BBJ7</accession>
<dbReference type="EMBL" id="MU266477">
    <property type="protein sequence ID" value="KAH7922654.1"/>
    <property type="molecule type" value="Genomic_DNA"/>
</dbReference>
<evidence type="ECO:0000313" key="1">
    <source>
        <dbReference type="EMBL" id="KAH7922654.1"/>
    </source>
</evidence>
<evidence type="ECO:0000313" key="2">
    <source>
        <dbReference type="Proteomes" id="UP000790709"/>
    </source>
</evidence>
<dbReference type="Proteomes" id="UP000790709">
    <property type="component" value="Unassembled WGS sequence"/>
</dbReference>
<name>A0ACB8BBJ7_9AGAM</name>
<proteinExistence type="predicted"/>
<organism evidence="1 2">
    <name type="scientific">Leucogyrophana mollusca</name>
    <dbReference type="NCBI Taxonomy" id="85980"/>
    <lineage>
        <taxon>Eukaryota</taxon>
        <taxon>Fungi</taxon>
        <taxon>Dikarya</taxon>
        <taxon>Basidiomycota</taxon>
        <taxon>Agaricomycotina</taxon>
        <taxon>Agaricomycetes</taxon>
        <taxon>Agaricomycetidae</taxon>
        <taxon>Boletales</taxon>
        <taxon>Boletales incertae sedis</taxon>
        <taxon>Leucogyrophana</taxon>
    </lineage>
</organism>
<gene>
    <name evidence="1" type="ORF">BV22DRAFT_642763</name>
</gene>
<reference evidence="1" key="1">
    <citation type="journal article" date="2021" name="New Phytol.">
        <title>Evolutionary innovations through gain and loss of genes in the ectomycorrhizal Boletales.</title>
        <authorList>
            <person name="Wu G."/>
            <person name="Miyauchi S."/>
            <person name="Morin E."/>
            <person name="Kuo A."/>
            <person name="Drula E."/>
            <person name="Varga T."/>
            <person name="Kohler A."/>
            <person name="Feng B."/>
            <person name="Cao Y."/>
            <person name="Lipzen A."/>
            <person name="Daum C."/>
            <person name="Hundley H."/>
            <person name="Pangilinan J."/>
            <person name="Johnson J."/>
            <person name="Barry K."/>
            <person name="LaButti K."/>
            <person name="Ng V."/>
            <person name="Ahrendt S."/>
            <person name="Min B."/>
            <person name="Choi I.G."/>
            <person name="Park H."/>
            <person name="Plett J.M."/>
            <person name="Magnuson J."/>
            <person name="Spatafora J.W."/>
            <person name="Nagy L.G."/>
            <person name="Henrissat B."/>
            <person name="Grigoriev I.V."/>
            <person name="Yang Z.L."/>
            <person name="Xu J."/>
            <person name="Martin F.M."/>
        </authorList>
    </citation>
    <scope>NUCLEOTIDE SEQUENCE</scope>
    <source>
        <strain evidence="1">KUC20120723A-06</strain>
    </source>
</reference>